<dbReference type="Proteomes" id="UP001141619">
    <property type="component" value="Unassembled WGS sequence"/>
</dbReference>
<name>A0A9X3TZ63_9PROT</name>
<protein>
    <submittedName>
        <fullName evidence="3">Ferrous iron transport protein A</fullName>
    </submittedName>
</protein>
<dbReference type="EMBL" id="JANWOI010000004">
    <property type="protein sequence ID" value="MDA5194615.1"/>
    <property type="molecule type" value="Genomic_DNA"/>
</dbReference>
<dbReference type="InterPro" id="IPR038157">
    <property type="entry name" value="FeoA_core_dom"/>
</dbReference>
<dbReference type="GO" id="GO:0046914">
    <property type="term" value="F:transition metal ion binding"/>
    <property type="evidence" value="ECO:0007669"/>
    <property type="project" value="InterPro"/>
</dbReference>
<evidence type="ECO:0000313" key="4">
    <source>
        <dbReference type="Proteomes" id="UP001141619"/>
    </source>
</evidence>
<evidence type="ECO:0000313" key="3">
    <source>
        <dbReference type="EMBL" id="MDA5194615.1"/>
    </source>
</evidence>
<dbReference type="SUPFAM" id="SSF50037">
    <property type="entry name" value="C-terminal domain of transcriptional repressors"/>
    <property type="match status" value="1"/>
</dbReference>
<dbReference type="Pfam" id="PF04023">
    <property type="entry name" value="FeoA"/>
    <property type="match status" value="1"/>
</dbReference>
<reference evidence="3" key="1">
    <citation type="submission" date="2022-08" db="EMBL/GenBank/DDBJ databases">
        <authorList>
            <person name="Vandamme P."/>
            <person name="Hettiarachchi A."/>
            <person name="Peeters C."/>
            <person name="Cnockaert M."/>
            <person name="Carlier A."/>
        </authorList>
    </citation>
    <scope>NUCLEOTIDE SEQUENCE</scope>
    <source>
        <strain evidence="3">LMG 31809</strain>
    </source>
</reference>
<sequence>MSLSSQLSLSGLTRGQKALITAIDPDHSGSDMHLRLHEMGFDEGIEIEVIHQGPFGGDPLAVSVEGVIIAIRRSEAAKVHVMLVPSAETYGAATSLPLDPLDNELAGAKS</sequence>
<dbReference type="PANTHER" id="PTHR42954">
    <property type="entry name" value="FE(2+) TRANSPORT PROTEIN A"/>
    <property type="match status" value="1"/>
</dbReference>
<evidence type="ECO:0000256" key="1">
    <source>
        <dbReference type="ARBA" id="ARBA00023004"/>
    </source>
</evidence>
<dbReference type="InterPro" id="IPR052713">
    <property type="entry name" value="FeoA"/>
</dbReference>
<dbReference type="SMART" id="SM00899">
    <property type="entry name" value="FeoA"/>
    <property type="match status" value="1"/>
</dbReference>
<keyword evidence="4" id="KW-1185">Reference proteome</keyword>
<accession>A0A9X3TZ63</accession>
<organism evidence="3 4">
    <name type="scientific">Govanella unica</name>
    <dbReference type="NCBI Taxonomy" id="2975056"/>
    <lineage>
        <taxon>Bacteria</taxon>
        <taxon>Pseudomonadati</taxon>
        <taxon>Pseudomonadota</taxon>
        <taxon>Alphaproteobacteria</taxon>
        <taxon>Emcibacterales</taxon>
        <taxon>Govanellaceae</taxon>
        <taxon>Govanella</taxon>
    </lineage>
</organism>
<proteinExistence type="predicted"/>
<dbReference type="InterPro" id="IPR007167">
    <property type="entry name" value="Fe-transptr_FeoA-like"/>
</dbReference>
<dbReference type="Gene3D" id="2.30.30.90">
    <property type="match status" value="1"/>
</dbReference>
<keyword evidence="1" id="KW-0408">Iron</keyword>
<feature type="domain" description="Ferrous iron transporter FeoA-like" evidence="2">
    <location>
        <begin position="7"/>
        <end position="83"/>
    </location>
</feature>
<dbReference type="AlphaFoldDB" id="A0A9X3TZ63"/>
<dbReference type="RefSeq" id="WP_274944321.1">
    <property type="nucleotide sequence ID" value="NZ_JANWOI010000004.1"/>
</dbReference>
<gene>
    <name evidence="3" type="ORF">NYP16_11705</name>
</gene>
<dbReference type="InterPro" id="IPR008988">
    <property type="entry name" value="Transcriptional_repressor_C"/>
</dbReference>
<reference evidence="3" key="2">
    <citation type="journal article" date="2023" name="Syst. Appl. Microbiol.">
        <title>Govania unica gen. nov., sp. nov., a rare biosphere bacterium that represents a novel family in the class Alphaproteobacteria.</title>
        <authorList>
            <person name="Vandamme P."/>
            <person name="Peeters C."/>
            <person name="Hettiarachchi A."/>
            <person name="Cnockaert M."/>
            <person name="Carlier A."/>
        </authorList>
    </citation>
    <scope>NUCLEOTIDE SEQUENCE</scope>
    <source>
        <strain evidence="3">LMG 31809</strain>
    </source>
</reference>
<dbReference type="PANTHER" id="PTHR42954:SF2">
    <property type="entry name" value="FE(2+) TRANSPORT PROTEIN A"/>
    <property type="match status" value="1"/>
</dbReference>
<comment type="caution">
    <text evidence="3">The sequence shown here is derived from an EMBL/GenBank/DDBJ whole genome shotgun (WGS) entry which is preliminary data.</text>
</comment>
<evidence type="ECO:0000259" key="2">
    <source>
        <dbReference type="SMART" id="SM00899"/>
    </source>
</evidence>